<evidence type="ECO:0000313" key="3">
    <source>
        <dbReference type="Proteomes" id="UP000193144"/>
    </source>
</evidence>
<dbReference type="Proteomes" id="UP000193144">
    <property type="component" value="Unassembled WGS sequence"/>
</dbReference>
<sequence length="280" mass="31332">MSKFTLDTAHGVIAVQDTHLKNSAPALLLIHGNSCTSQIFKHILSDPVFLSSWRLITFDLPGHGASSNAPDPKKTYTQRGYADVAVEVLQHLSISRVVVLGWSLGGHIGIEMIPLLRDSSIAMLGLMIVGTPPALGIEQTSQGFYMSDGHMGAAEKNELTEQEIHDFARSVAGSPYESWMEDAVRRTDGKARYLMFKAFNEGEGVDQRKVVEEEEKVWVAVLNGVEEPFVNLDYVEGIRYRRLWRGKCLRMEGLLHAPFWERPEEFNGLLREFVEDCARG</sequence>
<gene>
    <name evidence="2" type="ORF">BCR34DRAFT_60113</name>
</gene>
<dbReference type="InterPro" id="IPR029058">
    <property type="entry name" value="AB_hydrolase_fold"/>
</dbReference>
<dbReference type="SUPFAM" id="SSF53474">
    <property type="entry name" value="alpha/beta-Hydrolases"/>
    <property type="match status" value="1"/>
</dbReference>
<name>A0A1Y1Z2T1_9PLEO</name>
<dbReference type="PANTHER" id="PTHR43798:SF33">
    <property type="entry name" value="HYDROLASE, PUTATIVE (AFU_ORTHOLOGUE AFUA_2G14860)-RELATED"/>
    <property type="match status" value="1"/>
</dbReference>
<dbReference type="EMBL" id="MCFA01000139">
    <property type="protein sequence ID" value="ORY04145.1"/>
    <property type="molecule type" value="Genomic_DNA"/>
</dbReference>
<dbReference type="PRINTS" id="PR00111">
    <property type="entry name" value="ABHYDROLASE"/>
</dbReference>
<comment type="caution">
    <text evidence="2">The sequence shown here is derived from an EMBL/GenBank/DDBJ whole genome shotgun (WGS) entry which is preliminary data.</text>
</comment>
<dbReference type="AlphaFoldDB" id="A0A1Y1Z2T1"/>
<dbReference type="InterPro" id="IPR050266">
    <property type="entry name" value="AB_hydrolase_sf"/>
</dbReference>
<dbReference type="InterPro" id="IPR000073">
    <property type="entry name" value="AB_hydrolase_1"/>
</dbReference>
<accession>A0A1Y1Z2T1</accession>
<dbReference type="OrthoDB" id="8119704at2759"/>
<proteinExistence type="predicted"/>
<dbReference type="GO" id="GO:0016020">
    <property type="term" value="C:membrane"/>
    <property type="evidence" value="ECO:0007669"/>
    <property type="project" value="TreeGrafter"/>
</dbReference>
<dbReference type="Pfam" id="PF00561">
    <property type="entry name" value="Abhydrolase_1"/>
    <property type="match status" value="1"/>
</dbReference>
<keyword evidence="3" id="KW-1185">Reference proteome</keyword>
<reference evidence="2 3" key="1">
    <citation type="submission" date="2016-07" db="EMBL/GenBank/DDBJ databases">
        <title>Pervasive Adenine N6-methylation of Active Genes in Fungi.</title>
        <authorList>
            <consortium name="DOE Joint Genome Institute"/>
            <person name="Mondo S.J."/>
            <person name="Dannebaum R.O."/>
            <person name="Kuo R.C."/>
            <person name="Labutti K."/>
            <person name="Haridas S."/>
            <person name="Kuo A."/>
            <person name="Salamov A."/>
            <person name="Ahrendt S.R."/>
            <person name="Lipzen A."/>
            <person name="Sullivan W."/>
            <person name="Andreopoulos W.B."/>
            <person name="Clum A."/>
            <person name="Lindquist E."/>
            <person name="Daum C."/>
            <person name="Ramamoorthy G.K."/>
            <person name="Gryganskyi A."/>
            <person name="Culley D."/>
            <person name="Magnuson J.K."/>
            <person name="James T.Y."/>
            <person name="O'Malley M.A."/>
            <person name="Stajich J.E."/>
            <person name="Spatafora J.W."/>
            <person name="Visel A."/>
            <person name="Grigoriev I.V."/>
        </authorList>
    </citation>
    <scope>NUCLEOTIDE SEQUENCE [LARGE SCALE GENOMIC DNA]</scope>
    <source>
        <strain evidence="2 3">CBS 115471</strain>
    </source>
</reference>
<evidence type="ECO:0000313" key="2">
    <source>
        <dbReference type="EMBL" id="ORY04145.1"/>
    </source>
</evidence>
<dbReference type="PANTHER" id="PTHR43798">
    <property type="entry name" value="MONOACYLGLYCEROL LIPASE"/>
    <property type="match status" value="1"/>
</dbReference>
<dbReference type="STRING" id="1231657.A0A1Y1Z2T1"/>
<dbReference type="Gene3D" id="3.40.50.1820">
    <property type="entry name" value="alpha/beta hydrolase"/>
    <property type="match status" value="1"/>
</dbReference>
<feature type="domain" description="AB hydrolase-1" evidence="1">
    <location>
        <begin position="25"/>
        <end position="139"/>
    </location>
</feature>
<protein>
    <submittedName>
        <fullName evidence="2">AHL acylase</fullName>
    </submittedName>
</protein>
<evidence type="ECO:0000259" key="1">
    <source>
        <dbReference type="Pfam" id="PF00561"/>
    </source>
</evidence>
<organism evidence="2 3">
    <name type="scientific">Clohesyomyces aquaticus</name>
    <dbReference type="NCBI Taxonomy" id="1231657"/>
    <lineage>
        <taxon>Eukaryota</taxon>
        <taxon>Fungi</taxon>
        <taxon>Dikarya</taxon>
        <taxon>Ascomycota</taxon>
        <taxon>Pezizomycotina</taxon>
        <taxon>Dothideomycetes</taxon>
        <taxon>Pleosporomycetidae</taxon>
        <taxon>Pleosporales</taxon>
        <taxon>Lindgomycetaceae</taxon>
        <taxon>Clohesyomyces</taxon>
    </lineage>
</organism>